<evidence type="ECO:0000313" key="6">
    <source>
        <dbReference type="Proteomes" id="UP001469749"/>
    </source>
</evidence>
<keyword evidence="6" id="KW-1185">Reference proteome</keyword>
<feature type="chain" id="PRO_5046710507" description="Cell wall-binding repeat protein" evidence="4">
    <location>
        <begin position="28"/>
        <end position="194"/>
    </location>
</feature>
<keyword evidence="4" id="KW-0732">Signal</keyword>
<dbReference type="PROSITE" id="PS51170">
    <property type="entry name" value="CW"/>
    <property type="match status" value="1"/>
</dbReference>
<dbReference type="SUPFAM" id="SSF69360">
    <property type="entry name" value="Cell wall binding repeat"/>
    <property type="match status" value="1"/>
</dbReference>
<reference evidence="5 6" key="1">
    <citation type="submission" date="2024-03" db="EMBL/GenBank/DDBJ databases">
        <title>Human intestinal bacterial collection.</title>
        <authorList>
            <person name="Pauvert C."/>
            <person name="Hitch T.C.A."/>
            <person name="Clavel T."/>
        </authorList>
    </citation>
    <scope>NUCLEOTIDE SEQUENCE [LARGE SCALE GENOMIC DNA]</scope>
    <source>
        <strain evidence="5 6">CLA-AA-H190</strain>
    </source>
</reference>
<keyword evidence="1" id="KW-0677">Repeat</keyword>
<evidence type="ECO:0000313" key="5">
    <source>
        <dbReference type="EMBL" id="MEQ2366957.1"/>
    </source>
</evidence>
<dbReference type="Pfam" id="PF19127">
    <property type="entry name" value="Choline_bind_3"/>
    <property type="match status" value="1"/>
</dbReference>
<dbReference type="Proteomes" id="UP001469749">
    <property type="component" value="Unassembled WGS sequence"/>
</dbReference>
<accession>A0ABV1BBS3</accession>
<dbReference type="EMBL" id="JBBMEK010000438">
    <property type="protein sequence ID" value="MEQ2366957.1"/>
    <property type="molecule type" value="Genomic_DNA"/>
</dbReference>
<sequence>MKKCFRRGITALLISTMLASTTTVAYASEIENQSLIETEKNADQVTLTDPSSDAAVLEDDGENYQGDLSENVNSQSSHDVQQNQDDSISASDGTLTGDNAPLQNSENQPESNTSQEENEETDAPVEEQHEGWVDTEEGKKYYVANTYVIGEKYIDGFWYYFDDNGVMATGWTVQAERPNQQYYYDNDGKMHYGW</sequence>
<dbReference type="Gene3D" id="2.10.270.10">
    <property type="entry name" value="Cholin Binding"/>
    <property type="match status" value="1"/>
</dbReference>
<evidence type="ECO:0000256" key="1">
    <source>
        <dbReference type="ARBA" id="ARBA00022737"/>
    </source>
</evidence>
<evidence type="ECO:0000256" key="4">
    <source>
        <dbReference type="SAM" id="SignalP"/>
    </source>
</evidence>
<feature type="compositionally biased region" description="Polar residues" evidence="3">
    <location>
        <begin position="66"/>
        <end position="97"/>
    </location>
</feature>
<organism evidence="5 6">
    <name type="scientific">Coprococcus intestinihominis</name>
    <dbReference type="NCBI Taxonomy" id="3133154"/>
    <lineage>
        <taxon>Bacteria</taxon>
        <taxon>Bacillati</taxon>
        <taxon>Bacillota</taxon>
        <taxon>Clostridia</taxon>
        <taxon>Lachnospirales</taxon>
        <taxon>Lachnospiraceae</taxon>
        <taxon>Coprococcus</taxon>
    </lineage>
</organism>
<gene>
    <name evidence="5" type="ORF">WMO25_18015</name>
</gene>
<feature type="compositionally biased region" description="Low complexity" evidence="3">
    <location>
        <begin position="103"/>
        <end position="115"/>
    </location>
</feature>
<evidence type="ECO:0000256" key="3">
    <source>
        <dbReference type="SAM" id="MobiDB-lite"/>
    </source>
</evidence>
<feature type="signal peptide" evidence="4">
    <location>
        <begin position="1"/>
        <end position="27"/>
    </location>
</feature>
<name>A0ABV1BBS3_9FIRM</name>
<feature type="non-terminal residue" evidence="5">
    <location>
        <position position="194"/>
    </location>
</feature>
<evidence type="ECO:0000256" key="2">
    <source>
        <dbReference type="PROSITE-ProRule" id="PRU00591"/>
    </source>
</evidence>
<feature type="compositionally biased region" description="Acidic residues" evidence="3">
    <location>
        <begin position="116"/>
        <end position="125"/>
    </location>
</feature>
<feature type="repeat" description="Cell wall-binding" evidence="2">
    <location>
        <begin position="148"/>
        <end position="167"/>
    </location>
</feature>
<feature type="region of interest" description="Disordered" evidence="3">
    <location>
        <begin position="63"/>
        <end position="132"/>
    </location>
</feature>
<proteinExistence type="predicted"/>
<dbReference type="InterPro" id="IPR018337">
    <property type="entry name" value="Cell_wall/Cho-bd_repeat"/>
</dbReference>
<evidence type="ECO:0008006" key="7">
    <source>
        <dbReference type="Google" id="ProtNLM"/>
    </source>
</evidence>
<protein>
    <recommendedName>
        <fullName evidence="7">Cell wall-binding repeat protein</fullName>
    </recommendedName>
</protein>
<comment type="caution">
    <text evidence="5">The sequence shown here is derived from an EMBL/GenBank/DDBJ whole genome shotgun (WGS) entry which is preliminary data.</text>
</comment>